<sequence>MLVGNTIWLSSAGQLFSFQGIHLITSLTPNGRKVHILLEELKDVYGLEWTTSLIDLDTKEQKKEWFLKLNPNGRIPILIDNTRSPPHPVMESSAELLYLVSSIDKDHQFWFSDPIEQSEAYQWLIFWHASGQPIQGQYNYFRRHTIDPHATTRFRDEVLRIYQVLEAHLSGKHSCNAREYLAGPGSGKYSIVDINAWAWIRTYRSIGFSEDEIAAWPSLGQWVDRIAERPAVQRGLGECRLKRLRFHPSYTSNGEQYSKCTSISLTSNSWICQDSAGSMSGPDIYKSTDYS</sequence>
<evidence type="ECO:0000256" key="1">
    <source>
        <dbReference type="ARBA" id="ARBA00007409"/>
    </source>
</evidence>
<organism evidence="4 5">
    <name type="scientific">Aspergillus oryzae (strain ATCC 42149 / RIB 40)</name>
    <name type="common">Yellow koji mold</name>
    <dbReference type="NCBI Taxonomy" id="510516"/>
    <lineage>
        <taxon>Eukaryota</taxon>
        <taxon>Fungi</taxon>
        <taxon>Dikarya</taxon>
        <taxon>Ascomycota</taxon>
        <taxon>Pezizomycotina</taxon>
        <taxon>Eurotiomycetes</taxon>
        <taxon>Eurotiomycetidae</taxon>
        <taxon>Eurotiales</taxon>
        <taxon>Aspergillaceae</taxon>
        <taxon>Aspergillus</taxon>
        <taxon>Aspergillus subgen. Circumdati</taxon>
    </lineage>
</organism>
<dbReference type="PANTHER" id="PTHR44051:SF8">
    <property type="entry name" value="GLUTATHIONE S-TRANSFERASE GSTA"/>
    <property type="match status" value="1"/>
</dbReference>
<feature type="domain" description="GST N-terminal" evidence="2">
    <location>
        <begin position="18"/>
        <end position="107"/>
    </location>
</feature>
<evidence type="ECO:0000259" key="3">
    <source>
        <dbReference type="PROSITE" id="PS50405"/>
    </source>
</evidence>
<dbReference type="PROSITE" id="PS50404">
    <property type="entry name" value="GST_NTER"/>
    <property type="match status" value="1"/>
</dbReference>
<keyword evidence="5" id="KW-1185">Reference proteome</keyword>
<dbReference type="EMBL" id="AP007162">
    <property type="protein sequence ID" value="BAE61512.1"/>
    <property type="molecule type" value="Genomic_DNA"/>
</dbReference>
<dbReference type="InterPro" id="IPR004045">
    <property type="entry name" value="Glutathione_S-Trfase_N"/>
</dbReference>
<dbReference type="InterPro" id="IPR036249">
    <property type="entry name" value="Thioredoxin-like_sf"/>
</dbReference>
<dbReference type="Proteomes" id="UP000006564">
    <property type="component" value="Chromosome 4"/>
</dbReference>
<comment type="similarity">
    <text evidence="1">Belongs to the GST superfamily.</text>
</comment>
<dbReference type="Pfam" id="PF13410">
    <property type="entry name" value="GST_C_2"/>
    <property type="match status" value="1"/>
</dbReference>
<dbReference type="InterPro" id="IPR036282">
    <property type="entry name" value="Glutathione-S-Trfase_C_sf"/>
</dbReference>
<dbReference type="VEuPathDB" id="FungiDB:AO090102000478"/>
<dbReference type="HOGENOM" id="CLU_011226_14_0_1"/>
<dbReference type="SFLD" id="SFLDS00019">
    <property type="entry name" value="Glutathione_Transferase_(cytos"/>
    <property type="match status" value="1"/>
</dbReference>
<evidence type="ECO:0000313" key="5">
    <source>
        <dbReference type="Proteomes" id="UP000006564"/>
    </source>
</evidence>
<dbReference type="STRING" id="510516.Q2UAA3"/>
<proteinExistence type="inferred from homology"/>
<evidence type="ECO:0000313" key="4">
    <source>
        <dbReference type="EMBL" id="BAE61512.1"/>
    </source>
</evidence>
<dbReference type="Gene3D" id="1.20.1050.10">
    <property type="match status" value="1"/>
</dbReference>
<dbReference type="Gene3D" id="3.40.30.10">
    <property type="entry name" value="Glutaredoxin"/>
    <property type="match status" value="1"/>
</dbReference>
<dbReference type="EMBL" id="BA000052">
    <property type="protein sequence ID" value="BAE61512.1"/>
    <property type="molecule type" value="Genomic_DNA"/>
</dbReference>
<dbReference type="SFLD" id="SFLDG00358">
    <property type="entry name" value="Main_(cytGST)"/>
    <property type="match status" value="1"/>
</dbReference>
<dbReference type="CDD" id="cd03048">
    <property type="entry name" value="GST_N_Ure2p_like"/>
    <property type="match status" value="1"/>
</dbReference>
<dbReference type="PROSITE" id="PS50405">
    <property type="entry name" value="GST_CTER"/>
    <property type="match status" value="1"/>
</dbReference>
<dbReference type="AlphaFoldDB" id="Q2UAA3"/>
<accession>Q2UAA3</accession>
<dbReference type="SUPFAM" id="SSF52833">
    <property type="entry name" value="Thioredoxin-like"/>
    <property type="match status" value="1"/>
</dbReference>
<dbReference type="InterPro" id="IPR040079">
    <property type="entry name" value="Glutathione_S-Trfase"/>
</dbReference>
<feature type="domain" description="GST C-terminal" evidence="3">
    <location>
        <begin position="113"/>
        <end position="246"/>
    </location>
</feature>
<dbReference type="OMA" id="LIFWHAS"/>
<name>Q2UAA3_ASPOR</name>
<protein>
    <submittedName>
        <fullName evidence="4">DNA, SC102</fullName>
    </submittedName>
</protein>
<dbReference type="SUPFAM" id="SSF47616">
    <property type="entry name" value="GST C-terminal domain-like"/>
    <property type="match status" value="1"/>
</dbReference>
<dbReference type="GeneID" id="5994690"/>
<dbReference type="InterPro" id="IPR010987">
    <property type="entry name" value="Glutathione-S-Trfase_C-like"/>
</dbReference>
<reference evidence="4 5" key="1">
    <citation type="journal article" date="2005" name="Nature">
        <title>Genome sequencing and analysis of Aspergillus oryzae.</title>
        <authorList>
            <person name="Machida M."/>
            <person name="Asai K."/>
            <person name="Sano M."/>
            <person name="Tanaka T."/>
            <person name="Kumagai T."/>
            <person name="Terai G."/>
            <person name="Kusumoto K."/>
            <person name="Arima T."/>
            <person name="Akita O."/>
            <person name="Kashiwagi Y."/>
            <person name="Abe K."/>
            <person name="Gomi K."/>
            <person name="Horiuchi H."/>
            <person name="Kitamoto K."/>
            <person name="Kobayashi T."/>
            <person name="Takeuchi M."/>
            <person name="Denning D.W."/>
            <person name="Galagan J.E."/>
            <person name="Nierman W.C."/>
            <person name="Yu J."/>
            <person name="Archer D.B."/>
            <person name="Bennett J.W."/>
            <person name="Bhatnagar D."/>
            <person name="Cleveland T.E."/>
            <person name="Fedorova N.D."/>
            <person name="Gotoh O."/>
            <person name="Horikawa H."/>
            <person name="Hosoyama A."/>
            <person name="Ichinomiya M."/>
            <person name="Igarashi R."/>
            <person name="Iwashita K."/>
            <person name="Juvvadi P.R."/>
            <person name="Kato M."/>
            <person name="Kato Y."/>
            <person name="Kin T."/>
            <person name="Kokubun A."/>
            <person name="Maeda H."/>
            <person name="Maeyama N."/>
            <person name="Maruyama J."/>
            <person name="Nagasaki H."/>
            <person name="Nakajima T."/>
            <person name="Oda K."/>
            <person name="Okada K."/>
            <person name="Paulsen I."/>
            <person name="Sakamoto K."/>
            <person name="Sawano T."/>
            <person name="Takahashi M."/>
            <person name="Takase K."/>
            <person name="Terabayashi Y."/>
            <person name="Wortman J."/>
            <person name="Yamada O."/>
            <person name="Yamagata Y."/>
            <person name="Anazawa H."/>
            <person name="Hata Y."/>
            <person name="Koide Y."/>
            <person name="Komori T."/>
            <person name="Koyama Y."/>
            <person name="Minetoki T."/>
            <person name="Suharnan S."/>
            <person name="Tanaka A."/>
            <person name="Isono K."/>
            <person name="Kuhara S."/>
            <person name="Ogasawara N."/>
            <person name="Kikuchi H."/>
        </authorList>
    </citation>
    <scope>NUCLEOTIDE SEQUENCE [LARGE SCALE GENOMIC DNA]</scope>
    <source>
        <strain evidence="5">ATCC 42149 / RIB 40</strain>
    </source>
</reference>
<evidence type="ECO:0000259" key="2">
    <source>
        <dbReference type="PROSITE" id="PS50404"/>
    </source>
</evidence>
<dbReference type="Pfam" id="PF13409">
    <property type="entry name" value="GST_N_2"/>
    <property type="match status" value="1"/>
</dbReference>
<dbReference type="PANTHER" id="PTHR44051">
    <property type="entry name" value="GLUTATHIONE S-TRANSFERASE-RELATED"/>
    <property type="match status" value="1"/>
</dbReference>
<gene>
    <name evidence="4" type="ORF">AO090102000478</name>
</gene>
<dbReference type="KEGG" id="aor:AO090102000478"/>
<dbReference type="RefSeq" id="XP_023091838.1">
    <property type="nucleotide sequence ID" value="XM_023236799.1"/>
</dbReference>